<keyword evidence="1" id="KW-0812">Transmembrane</keyword>
<protein>
    <submittedName>
        <fullName evidence="2">Uncharacterized protein</fullName>
    </submittedName>
</protein>
<feature type="transmembrane region" description="Helical" evidence="1">
    <location>
        <begin position="87"/>
        <end position="105"/>
    </location>
</feature>
<name>G0TUB3_TRYVY</name>
<sequence length="107" mass="12073">MQVNTINQQGQEVEKDRKTAFEELYKARLLYLVEAVIVAMVSHFRGTLSIYIDAAPCSKRPCVYSVAVCFPPCACIFLSPPPRPPPIPLLIFFLSCVAPLYYVSFDR</sequence>
<organism evidence="2">
    <name type="scientific">Trypanosoma vivax (strain Y486)</name>
    <dbReference type="NCBI Taxonomy" id="1055687"/>
    <lineage>
        <taxon>Eukaryota</taxon>
        <taxon>Discoba</taxon>
        <taxon>Euglenozoa</taxon>
        <taxon>Kinetoplastea</taxon>
        <taxon>Metakinetoplastina</taxon>
        <taxon>Trypanosomatida</taxon>
        <taxon>Trypanosomatidae</taxon>
        <taxon>Trypanosoma</taxon>
        <taxon>Duttonella</taxon>
    </lineage>
</organism>
<keyword evidence="1" id="KW-1133">Transmembrane helix</keyword>
<reference evidence="2" key="1">
    <citation type="journal article" date="2012" name="Proc. Natl. Acad. Sci. U.S.A.">
        <title>Antigenic diversity is generated by distinct evolutionary mechanisms in African trypanosome species.</title>
        <authorList>
            <person name="Jackson A.P."/>
            <person name="Berry A."/>
            <person name="Aslett M."/>
            <person name="Allison H.C."/>
            <person name="Burton P."/>
            <person name="Vavrova-Anderson J."/>
            <person name="Brown R."/>
            <person name="Browne H."/>
            <person name="Corton N."/>
            <person name="Hauser H."/>
            <person name="Gamble J."/>
            <person name="Gilderthorp R."/>
            <person name="Marcello L."/>
            <person name="McQuillan J."/>
            <person name="Otto T.D."/>
            <person name="Quail M.A."/>
            <person name="Sanders M.J."/>
            <person name="van Tonder A."/>
            <person name="Ginger M.L."/>
            <person name="Field M.C."/>
            <person name="Barry J.D."/>
            <person name="Hertz-Fowler C."/>
            <person name="Berriman M."/>
        </authorList>
    </citation>
    <scope>NUCLEOTIDE SEQUENCE</scope>
    <source>
        <strain evidence="2">Y486</strain>
    </source>
</reference>
<evidence type="ECO:0000313" key="2">
    <source>
        <dbReference type="EMBL" id="CCC47547.1"/>
    </source>
</evidence>
<accession>G0TUB3</accession>
<dbReference type="EMBL" id="HE573020">
    <property type="protein sequence ID" value="CCC47547.1"/>
    <property type="molecule type" value="Genomic_DNA"/>
</dbReference>
<gene>
    <name evidence="2" type="ORF">TVY486_0402130</name>
</gene>
<dbReference type="AlphaFoldDB" id="G0TUB3"/>
<dbReference type="VEuPathDB" id="TriTrypDB:TvY486_0402130"/>
<proteinExistence type="predicted"/>
<keyword evidence="1" id="KW-0472">Membrane</keyword>
<evidence type="ECO:0000256" key="1">
    <source>
        <dbReference type="SAM" id="Phobius"/>
    </source>
</evidence>
<feature type="transmembrane region" description="Helical" evidence="1">
    <location>
        <begin position="29"/>
        <end position="51"/>
    </location>
</feature>